<feature type="region of interest" description="Disordered" evidence="1">
    <location>
        <begin position="1"/>
        <end position="93"/>
    </location>
</feature>
<sequence>MSEPFLQITIFPASRHTSDRPHAVPPIAAPSSPSLPAPISSASNASTSSPASAVRSTASLQSASSAPSTVLSSSTPGTQTHNSPNPSEASSLSSWGTALVQTVGARFAALRSGLTWPGAGRGDPISSGSRNHPQACLRDSHGASPNQIARGWASPLSPCYCDLCVKLAREREREREIAELPCGTPTNIDEAEESVTATFISLYESEVEGGDTTTHQHEGGGQRTDQQAYSSVASEDSTHCGATASPLHDRSLLEDINNEVSATKDHLISQLYDDIAHKDRLIELYARQLDHHEAYAHGRHRHFERSETSAPPQRPDTRSSTSKSPSAPSSPSTTPSNHIQLTPGESSNANATQADQHSGPFTPSTRQLGSDRLAAHRGSVMEAGVELDRTVVGGVEILQSGRGVRVWRRG</sequence>
<evidence type="ECO:0000313" key="2">
    <source>
        <dbReference type="EMBL" id="SMR61027.1"/>
    </source>
</evidence>
<dbReference type="EMBL" id="LT854264">
    <property type="protein sequence ID" value="SMR61027.1"/>
    <property type="molecule type" value="Genomic_DNA"/>
</dbReference>
<dbReference type="AlphaFoldDB" id="A0A2H1H5E2"/>
<evidence type="ECO:0000256" key="1">
    <source>
        <dbReference type="SAM" id="MobiDB-lite"/>
    </source>
</evidence>
<gene>
    <name evidence="2" type="ORF">ZT1E4_G10992</name>
</gene>
<feature type="compositionally biased region" description="Polar residues" evidence="1">
    <location>
        <begin position="337"/>
        <end position="368"/>
    </location>
</feature>
<dbReference type="Proteomes" id="UP000245764">
    <property type="component" value="Chromosome 12"/>
</dbReference>
<feature type="region of interest" description="Disordered" evidence="1">
    <location>
        <begin position="208"/>
        <end position="246"/>
    </location>
</feature>
<feature type="compositionally biased region" description="Pro residues" evidence="1">
    <location>
        <begin position="23"/>
        <end position="36"/>
    </location>
</feature>
<feature type="region of interest" description="Disordered" evidence="1">
    <location>
        <begin position="299"/>
        <end position="368"/>
    </location>
</feature>
<evidence type="ECO:0000313" key="3">
    <source>
        <dbReference type="Proteomes" id="UP000245764"/>
    </source>
</evidence>
<proteinExistence type="predicted"/>
<feature type="compositionally biased region" description="Polar residues" evidence="1">
    <location>
        <begin position="223"/>
        <end position="235"/>
    </location>
</feature>
<feature type="compositionally biased region" description="Low complexity" evidence="1">
    <location>
        <begin position="318"/>
        <end position="336"/>
    </location>
</feature>
<feature type="compositionally biased region" description="Low complexity" evidence="1">
    <location>
        <begin position="37"/>
        <end position="53"/>
    </location>
</feature>
<organism evidence="2 3">
    <name type="scientific">Zymoseptoria tritici ST99CH_1E4</name>
    <dbReference type="NCBI Taxonomy" id="1276532"/>
    <lineage>
        <taxon>Eukaryota</taxon>
        <taxon>Fungi</taxon>
        <taxon>Dikarya</taxon>
        <taxon>Ascomycota</taxon>
        <taxon>Pezizomycotina</taxon>
        <taxon>Dothideomycetes</taxon>
        <taxon>Dothideomycetidae</taxon>
        <taxon>Mycosphaerellales</taxon>
        <taxon>Mycosphaerellaceae</taxon>
        <taxon>Zymoseptoria</taxon>
    </lineage>
</organism>
<feature type="region of interest" description="Disordered" evidence="1">
    <location>
        <begin position="120"/>
        <end position="144"/>
    </location>
</feature>
<feature type="compositionally biased region" description="Low complexity" evidence="1">
    <location>
        <begin position="62"/>
        <end position="93"/>
    </location>
</feature>
<accession>A0A2H1H5E2</accession>
<name>A0A2H1H5E2_ZYMTR</name>
<protein>
    <submittedName>
        <fullName evidence="2">Uncharacterized protein</fullName>
    </submittedName>
</protein>
<reference evidence="3" key="1">
    <citation type="submission" date="2017-05" db="EMBL/GenBank/DDBJ databases">
        <authorList>
            <person name="Song R."/>
            <person name="Chenine A.L."/>
            <person name="Ruprecht R.M."/>
        </authorList>
    </citation>
    <scope>NUCLEOTIDE SEQUENCE [LARGE SCALE GENOMIC DNA]</scope>
</reference>